<evidence type="ECO:0000259" key="10">
    <source>
        <dbReference type="Pfam" id="PF00127"/>
    </source>
</evidence>
<dbReference type="PRINTS" id="PR00156">
    <property type="entry name" value="COPPERBLUE"/>
</dbReference>
<organism evidence="11 12">
    <name type="scientific">Nitratireductor arenosus</name>
    <dbReference type="NCBI Taxonomy" id="2682096"/>
    <lineage>
        <taxon>Bacteria</taxon>
        <taxon>Pseudomonadati</taxon>
        <taxon>Pseudomonadota</taxon>
        <taxon>Alphaproteobacteria</taxon>
        <taxon>Hyphomicrobiales</taxon>
        <taxon>Phyllobacteriaceae</taxon>
        <taxon>Nitratireductor</taxon>
    </lineage>
</organism>
<dbReference type="EMBL" id="WPHG01000003">
    <property type="protein sequence ID" value="MVA98183.1"/>
    <property type="molecule type" value="Genomic_DNA"/>
</dbReference>
<dbReference type="CDD" id="cd04218">
    <property type="entry name" value="Pseudoazurin"/>
    <property type="match status" value="1"/>
</dbReference>
<dbReference type="InterPro" id="IPR002386">
    <property type="entry name" value="Amicyanin/Pseudoazurin"/>
</dbReference>
<evidence type="ECO:0000313" key="12">
    <source>
        <dbReference type="Proteomes" id="UP000463224"/>
    </source>
</evidence>
<reference evidence="11 12" key="1">
    <citation type="submission" date="2019-12" db="EMBL/GenBank/DDBJ databases">
        <title>Nitratireductor arenosus sp. nov., Isolated from sea sand, Jeju island, South Korea.</title>
        <authorList>
            <person name="Kim W."/>
        </authorList>
    </citation>
    <scope>NUCLEOTIDE SEQUENCE [LARGE SCALE GENOMIC DNA]</scope>
    <source>
        <strain evidence="11 12">CAU 1489</strain>
    </source>
</reference>
<dbReference type="Gene3D" id="2.60.40.420">
    <property type="entry name" value="Cupredoxins - blue copper proteins"/>
    <property type="match status" value="1"/>
</dbReference>
<comment type="subcellular location">
    <subcellularLocation>
        <location evidence="1">Periplasm</location>
    </subcellularLocation>
</comment>
<comment type="cofactor">
    <cofactor evidence="8">
        <name>Cu cation</name>
        <dbReference type="ChEBI" id="CHEBI:23378"/>
    </cofactor>
    <text evidence="8">Binds 1 copper ion per subunit.</text>
</comment>
<dbReference type="GO" id="GO:0005507">
    <property type="term" value="F:copper ion binding"/>
    <property type="evidence" value="ECO:0007669"/>
    <property type="project" value="UniProtKB-UniRule"/>
</dbReference>
<name>A0A844QJJ4_9HYPH</name>
<keyword evidence="5" id="KW-0249">Electron transport</keyword>
<keyword evidence="9" id="KW-0732">Signal</keyword>
<dbReference type="NCBIfam" id="TIGR02375">
    <property type="entry name" value="pseudoazurin"/>
    <property type="match status" value="1"/>
</dbReference>
<keyword evidence="6 8" id="KW-0186">Copper</keyword>
<keyword evidence="3 8" id="KW-0479">Metal-binding</keyword>
<evidence type="ECO:0000256" key="9">
    <source>
        <dbReference type="SAM" id="SignalP"/>
    </source>
</evidence>
<dbReference type="RefSeq" id="WP_156713148.1">
    <property type="nucleotide sequence ID" value="NZ_WPHG01000003.1"/>
</dbReference>
<evidence type="ECO:0000256" key="2">
    <source>
        <dbReference type="ARBA" id="ARBA00022448"/>
    </source>
</evidence>
<evidence type="ECO:0000256" key="7">
    <source>
        <dbReference type="NCBIfam" id="TIGR02375"/>
    </source>
</evidence>
<dbReference type="InterPro" id="IPR001235">
    <property type="entry name" value="Copper_blue_Plastocyanin"/>
</dbReference>
<accession>A0A844QJJ4</accession>
<dbReference type="GO" id="GO:0009055">
    <property type="term" value="F:electron transfer activity"/>
    <property type="evidence" value="ECO:0007669"/>
    <property type="project" value="InterPro"/>
</dbReference>
<dbReference type="InterPro" id="IPR000923">
    <property type="entry name" value="BlueCu_1"/>
</dbReference>
<feature type="binding site" evidence="8">
    <location>
        <position position="103"/>
    </location>
    <ligand>
        <name>Cu cation</name>
        <dbReference type="ChEBI" id="CHEBI:23378"/>
    </ligand>
</feature>
<evidence type="ECO:0000313" key="11">
    <source>
        <dbReference type="EMBL" id="MVA98183.1"/>
    </source>
</evidence>
<sequence length="147" mass="15371">MKKRIVIMALGAVIAIAGAAGAAEYEVKMLNKGEKGAMVFEPDFIRAAPGDTVRFVPADKGHNVETVKGMLPEGAEAFKGKFNEEVVVTLDKQGVYGVKCAPHYAMGMVALIEVGEPANLDKAGAVKHPGKAKSVFAELFGLAVAAN</sequence>
<dbReference type="Proteomes" id="UP000463224">
    <property type="component" value="Unassembled WGS sequence"/>
</dbReference>
<evidence type="ECO:0000256" key="6">
    <source>
        <dbReference type="ARBA" id="ARBA00023008"/>
    </source>
</evidence>
<feature type="signal peptide" evidence="9">
    <location>
        <begin position="1"/>
        <end position="22"/>
    </location>
</feature>
<proteinExistence type="predicted"/>
<protein>
    <recommendedName>
        <fullName evidence="7">Pseudoazurin</fullName>
    </recommendedName>
</protein>
<dbReference type="Pfam" id="PF00127">
    <property type="entry name" value="Copper-bind"/>
    <property type="match status" value="1"/>
</dbReference>
<keyword evidence="2" id="KW-0813">Transport</keyword>
<feature type="binding site" evidence="8">
    <location>
        <position position="108"/>
    </location>
    <ligand>
        <name>Cu cation</name>
        <dbReference type="ChEBI" id="CHEBI:23378"/>
    </ligand>
</feature>
<evidence type="ECO:0000256" key="4">
    <source>
        <dbReference type="ARBA" id="ARBA00022764"/>
    </source>
</evidence>
<feature type="domain" description="Blue (type 1) copper" evidence="10">
    <location>
        <begin position="28"/>
        <end position="114"/>
    </location>
</feature>
<evidence type="ECO:0000256" key="8">
    <source>
        <dbReference type="PIRSR" id="PIRSR602386-1"/>
    </source>
</evidence>
<evidence type="ECO:0000256" key="3">
    <source>
        <dbReference type="ARBA" id="ARBA00022723"/>
    </source>
</evidence>
<feature type="chain" id="PRO_5032309173" description="Pseudoazurin" evidence="9">
    <location>
        <begin position="23"/>
        <end position="147"/>
    </location>
</feature>
<gene>
    <name evidence="11" type="ORF">GN330_13110</name>
</gene>
<feature type="binding site" evidence="8">
    <location>
        <position position="62"/>
    </location>
    <ligand>
        <name>Cu cation</name>
        <dbReference type="ChEBI" id="CHEBI:23378"/>
    </ligand>
</feature>
<comment type="caution">
    <text evidence="11">The sequence shown here is derived from an EMBL/GenBank/DDBJ whole genome shotgun (WGS) entry which is preliminary data.</text>
</comment>
<keyword evidence="4" id="KW-0574">Periplasm</keyword>
<dbReference type="PRINTS" id="PR00155">
    <property type="entry name" value="AMICYANIN"/>
</dbReference>
<dbReference type="InterPro" id="IPR012745">
    <property type="entry name" value="Pseudoazurin"/>
</dbReference>
<keyword evidence="12" id="KW-1185">Reference proteome</keyword>
<evidence type="ECO:0000256" key="5">
    <source>
        <dbReference type="ARBA" id="ARBA00022982"/>
    </source>
</evidence>
<dbReference type="SUPFAM" id="SSF49503">
    <property type="entry name" value="Cupredoxins"/>
    <property type="match status" value="1"/>
</dbReference>
<feature type="binding site" evidence="8">
    <location>
        <position position="100"/>
    </location>
    <ligand>
        <name>Cu cation</name>
        <dbReference type="ChEBI" id="CHEBI:23378"/>
    </ligand>
</feature>
<dbReference type="AlphaFoldDB" id="A0A844QJJ4"/>
<dbReference type="GO" id="GO:0042597">
    <property type="term" value="C:periplasmic space"/>
    <property type="evidence" value="ECO:0007669"/>
    <property type="project" value="UniProtKB-SubCell"/>
</dbReference>
<evidence type="ECO:0000256" key="1">
    <source>
        <dbReference type="ARBA" id="ARBA00004418"/>
    </source>
</evidence>
<dbReference type="InterPro" id="IPR008972">
    <property type="entry name" value="Cupredoxin"/>
</dbReference>